<reference evidence="4 5" key="1">
    <citation type="submission" date="2019-04" db="EMBL/GenBank/DDBJ databases">
        <authorList>
            <person name="Van Vliet M D."/>
        </authorList>
    </citation>
    <scope>NUCLEOTIDE SEQUENCE [LARGE SCALE GENOMIC DNA]</scope>
    <source>
        <strain evidence="4 5">F1</strain>
    </source>
</reference>
<evidence type="ECO:0000259" key="2">
    <source>
        <dbReference type="Pfam" id="PF21307"/>
    </source>
</evidence>
<accession>A0A6C2TWM5</accession>
<keyword evidence="1" id="KW-1133">Transmembrane helix</keyword>
<dbReference type="Pfam" id="PF21307">
    <property type="entry name" value="Glyco_hydro_95_C"/>
    <property type="match status" value="1"/>
</dbReference>
<organism evidence="4 5">
    <name type="scientific">Pontiella desulfatans</name>
    <dbReference type="NCBI Taxonomy" id="2750659"/>
    <lineage>
        <taxon>Bacteria</taxon>
        <taxon>Pseudomonadati</taxon>
        <taxon>Kiritimatiellota</taxon>
        <taxon>Kiritimatiellia</taxon>
        <taxon>Kiritimatiellales</taxon>
        <taxon>Pontiellaceae</taxon>
        <taxon>Pontiella</taxon>
    </lineage>
</organism>
<dbReference type="InterPro" id="IPR008928">
    <property type="entry name" value="6-hairpin_glycosidase_sf"/>
</dbReference>
<feature type="domain" description="Alpha fucosidase A-like C-terminal" evidence="2">
    <location>
        <begin position="668"/>
        <end position="758"/>
    </location>
</feature>
<dbReference type="PANTHER" id="PTHR31084:SF0">
    <property type="entry name" value="ALPHA-L-FUCOSIDASE 2"/>
    <property type="match status" value="1"/>
</dbReference>
<keyword evidence="1" id="KW-0472">Membrane</keyword>
<evidence type="ECO:0000256" key="1">
    <source>
        <dbReference type="SAM" id="Phobius"/>
    </source>
</evidence>
<feature type="domain" description="Glycosyl hydrolase family 95 catalytic" evidence="3">
    <location>
        <begin position="330"/>
        <end position="635"/>
    </location>
</feature>
<dbReference type="InterPro" id="IPR012341">
    <property type="entry name" value="6hp_glycosidase-like_sf"/>
</dbReference>
<sequence>MKTIQQIFLTAKTQRRKGNELGILSVLASLRSLILATLFLSVAAWAAVPEIDAVDWPVFMAGQDLQWKKLPSKWFEGPFLGNGEQGTLMYQLDHRTLRWDVGCSAAHDHRPIEKDDLTEKNVTVLNRGRHFIGHLRMELPADVTGSQSRLSLWDAEATGTLSAKGGSAEWSALAHATEPVLRFELAGEGRLKGAKLAYVAEEARNPRALRASMLPKPRNEFRVPANPSPELETLDDGVRTAVQNLASGGQTAVAWIEKKAGDKTQLWLSVLHSFPDKGAVEQAVAAVRAAAKADQAAWVQAHRDWWHAYYPQSFVSIGDRYWDAFYWIQQYKLACATRDKGWMIDNQGPWLQPTAWNALWWNLNVQLSHSGGYTANRRGAVSAMSHRLDTNRDNLARNVAEPYRADSYAIGRTVSGWDFLGHAGQPGGRDPIEPNMGRETGNLLWGLHNVDLECRYWQDAELRDNVLYPLLTRAVNYYRHFLVENKEGQLSLPETYSPEYRRAADCTYDIDLLHWGVGRLLELSAGKDEPLVPVWKELQARLVPAHVDAETGRMVGRNVKLTGGHRHWSHLLAIYPLRTLTPEAPADRALIDQSLKHWHSFGRGLAGYAYTGASCMASLLGDGDEALRYLSILKSHLRPNTLYYEIDHLPVMETPLHGATAMQEMLLQSWGGKLRVFPAVPSEWPDAQFHQLRGEGAYLVSARREHGTTQWVLVQSEAGGTVEVDPAMADAQWVASNEATVKKGADGICTIQTEPGATVLFWPKGAARPTPSVAPVAPHGKEHPFGL</sequence>
<dbReference type="RefSeq" id="WP_136077454.1">
    <property type="nucleotide sequence ID" value="NZ_CAAHFG010000001.1"/>
</dbReference>
<gene>
    <name evidence="4" type="ORF">PDESU_00267</name>
</gene>
<dbReference type="EMBL" id="CAAHFG010000001">
    <property type="protein sequence ID" value="VGO11721.1"/>
    <property type="molecule type" value="Genomic_DNA"/>
</dbReference>
<feature type="transmembrane region" description="Helical" evidence="1">
    <location>
        <begin position="21"/>
        <end position="48"/>
    </location>
</feature>
<dbReference type="GO" id="GO:0005975">
    <property type="term" value="P:carbohydrate metabolic process"/>
    <property type="evidence" value="ECO:0007669"/>
    <property type="project" value="InterPro"/>
</dbReference>
<dbReference type="PANTHER" id="PTHR31084">
    <property type="entry name" value="ALPHA-L-FUCOSIDASE 2"/>
    <property type="match status" value="1"/>
</dbReference>
<keyword evidence="5" id="KW-1185">Reference proteome</keyword>
<name>A0A6C2TWM5_PONDE</name>
<evidence type="ECO:0000313" key="4">
    <source>
        <dbReference type="EMBL" id="VGO11721.1"/>
    </source>
</evidence>
<dbReference type="SUPFAM" id="SSF48208">
    <property type="entry name" value="Six-hairpin glycosidases"/>
    <property type="match status" value="1"/>
</dbReference>
<keyword evidence="1" id="KW-0812">Transmembrane</keyword>
<dbReference type="Proteomes" id="UP000366872">
    <property type="component" value="Unassembled WGS sequence"/>
</dbReference>
<protein>
    <submittedName>
        <fullName evidence="4">Uncharacterized protein</fullName>
    </submittedName>
</protein>
<dbReference type="Gene3D" id="1.50.10.10">
    <property type="match status" value="1"/>
</dbReference>
<dbReference type="AlphaFoldDB" id="A0A6C2TWM5"/>
<dbReference type="InterPro" id="IPR049053">
    <property type="entry name" value="AFCA-like_C"/>
</dbReference>
<dbReference type="Pfam" id="PF22124">
    <property type="entry name" value="Glyco_hydro_95_cat"/>
    <property type="match status" value="1"/>
</dbReference>
<proteinExistence type="predicted"/>
<dbReference type="InterPro" id="IPR054363">
    <property type="entry name" value="GH95_cat"/>
</dbReference>
<evidence type="ECO:0000313" key="5">
    <source>
        <dbReference type="Proteomes" id="UP000366872"/>
    </source>
</evidence>
<dbReference type="GO" id="GO:0004560">
    <property type="term" value="F:alpha-L-fucosidase activity"/>
    <property type="evidence" value="ECO:0007669"/>
    <property type="project" value="TreeGrafter"/>
</dbReference>
<evidence type="ECO:0000259" key="3">
    <source>
        <dbReference type="Pfam" id="PF22124"/>
    </source>
</evidence>